<evidence type="ECO:0000259" key="6">
    <source>
        <dbReference type="Pfam" id="PF01408"/>
    </source>
</evidence>
<sequence length="421" mass="46993">MPGDTNELVYRILALITRYFFTPSTVKPKLPPGQTIRFGLISAALINPPAMHYPSLYFPEVEIIAVAARDKSKAVEYAKRWGIKEEKAYGGYQALLDDGDVDAVFIGLPNGLHAEWAIKALQAGKHVLCEKPATSNAIEAREIRRILHSLPQNPSQPVFLEAFHYRFHPATVYFRNLLSSGTYGKLLNTYVSMSIPAGSLDPKNIRYSFELGGGALMDLTYVVSITRYMVLGAGAGKPKEIVSANAKKLPSDERIDTRMEAEMIFDVDDGQGGMGEVRSKIVADLERDRLFGFIPRIWEQALFIAECEKATVTYNNFIAPYMSHSIVIKPKEGKCRTEKVYTFDPTNKSPLLTNYGHQLDAFIKKVQGREEDIPADWIPIEDTVAQMEVIDAIYEKAGMEVRTGSLYQEILRRGDAADASK</sequence>
<keyword evidence="2" id="KW-0560">Oxidoreductase</keyword>
<evidence type="ECO:0000313" key="7">
    <source>
        <dbReference type="EMBL" id="RPB23238.1"/>
    </source>
</evidence>
<dbReference type="GO" id="GO:0000166">
    <property type="term" value="F:nucleotide binding"/>
    <property type="evidence" value="ECO:0007669"/>
    <property type="project" value="InterPro"/>
</dbReference>
<dbReference type="SUPFAM" id="SSF55347">
    <property type="entry name" value="Glyceraldehyde-3-phosphate dehydrogenase-like, C-terminal domain"/>
    <property type="match status" value="1"/>
</dbReference>
<dbReference type="InterPro" id="IPR036291">
    <property type="entry name" value="NAD(P)-bd_dom_sf"/>
</dbReference>
<comment type="similarity">
    <text evidence="1">Belongs to the Gfo/Idh/MocA family.</text>
</comment>
<evidence type="ECO:0000256" key="4">
    <source>
        <dbReference type="ARBA" id="ARBA00042988"/>
    </source>
</evidence>
<name>A0A3N4LNJ5_9PEZI</name>
<dbReference type="EC" id="1.1.1.179" evidence="3"/>
<proteinExistence type="inferred from homology"/>
<dbReference type="Gene3D" id="3.30.360.10">
    <property type="entry name" value="Dihydrodipicolinate Reductase, domain 2"/>
    <property type="match status" value="1"/>
</dbReference>
<feature type="domain" description="Gfo/Idh/MocA-like oxidoreductase N-terminal" evidence="6">
    <location>
        <begin position="58"/>
        <end position="147"/>
    </location>
</feature>
<dbReference type="GO" id="GO:0047837">
    <property type="term" value="F:D-xylose 1-dehydrogenase (NADP+) activity"/>
    <property type="evidence" value="ECO:0007669"/>
    <property type="project" value="UniProtKB-EC"/>
</dbReference>
<dbReference type="SUPFAM" id="SSF51735">
    <property type="entry name" value="NAD(P)-binding Rossmann-fold domains"/>
    <property type="match status" value="1"/>
</dbReference>
<evidence type="ECO:0000313" key="8">
    <source>
        <dbReference type="Proteomes" id="UP000267821"/>
    </source>
</evidence>
<gene>
    <name evidence="7" type="ORF">L211DRAFT_838755</name>
</gene>
<reference evidence="7 8" key="1">
    <citation type="journal article" date="2018" name="Nat. Ecol. Evol.">
        <title>Pezizomycetes genomes reveal the molecular basis of ectomycorrhizal truffle lifestyle.</title>
        <authorList>
            <person name="Murat C."/>
            <person name="Payen T."/>
            <person name="Noel B."/>
            <person name="Kuo A."/>
            <person name="Morin E."/>
            <person name="Chen J."/>
            <person name="Kohler A."/>
            <person name="Krizsan K."/>
            <person name="Balestrini R."/>
            <person name="Da Silva C."/>
            <person name="Montanini B."/>
            <person name="Hainaut M."/>
            <person name="Levati E."/>
            <person name="Barry K.W."/>
            <person name="Belfiori B."/>
            <person name="Cichocki N."/>
            <person name="Clum A."/>
            <person name="Dockter R.B."/>
            <person name="Fauchery L."/>
            <person name="Guy J."/>
            <person name="Iotti M."/>
            <person name="Le Tacon F."/>
            <person name="Lindquist E.A."/>
            <person name="Lipzen A."/>
            <person name="Malagnac F."/>
            <person name="Mello A."/>
            <person name="Molinier V."/>
            <person name="Miyauchi S."/>
            <person name="Poulain J."/>
            <person name="Riccioni C."/>
            <person name="Rubini A."/>
            <person name="Sitrit Y."/>
            <person name="Splivallo R."/>
            <person name="Traeger S."/>
            <person name="Wang M."/>
            <person name="Zifcakova L."/>
            <person name="Wipf D."/>
            <person name="Zambonelli A."/>
            <person name="Paolocci F."/>
            <person name="Nowrousian M."/>
            <person name="Ottonello S."/>
            <person name="Baldrian P."/>
            <person name="Spatafora J.W."/>
            <person name="Henrissat B."/>
            <person name="Nagy L.G."/>
            <person name="Aury J.M."/>
            <person name="Wincker P."/>
            <person name="Grigoriev I.V."/>
            <person name="Bonfante P."/>
            <person name="Martin F.M."/>
        </authorList>
    </citation>
    <scope>NUCLEOTIDE SEQUENCE [LARGE SCALE GENOMIC DNA]</scope>
    <source>
        <strain evidence="7 8">ATCC MYA-4762</strain>
    </source>
</reference>
<dbReference type="EMBL" id="ML121547">
    <property type="protein sequence ID" value="RPB23238.1"/>
    <property type="molecule type" value="Genomic_DNA"/>
</dbReference>
<keyword evidence="8" id="KW-1185">Reference proteome</keyword>
<evidence type="ECO:0000256" key="5">
    <source>
        <dbReference type="ARBA" id="ARBA00049233"/>
    </source>
</evidence>
<evidence type="ECO:0000256" key="1">
    <source>
        <dbReference type="ARBA" id="ARBA00010928"/>
    </source>
</evidence>
<dbReference type="Proteomes" id="UP000267821">
    <property type="component" value="Unassembled WGS sequence"/>
</dbReference>
<organism evidence="7 8">
    <name type="scientific">Terfezia boudieri ATCC MYA-4762</name>
    <dbReference type="NCBI Taxonomy" id="1051890"/>
    <lineage>
        <taxon>Eukaryota</taxon>
        <taxon>Fungi</taxon>
        <taxon>Dikarya</taxon>
        <taxon>Ascomycota</taxon>
        <taxon>Pezizomycotina</taxon>
        <taxon>Pezizomycetes</taxon>
        <taxon>Pezizales</taxon>
        <taxon>Pezizaceae</taxon>
        <taxon>Terfezia</taxon>
    </lineage>
</organism>
<evidence type="ECO:0000256" key="3">
    <source>
        <dbReference type="ARBA" id="ARBA00038984"/>
    </source>
</evidence>
<dbReference type="InterPro" id="IPR000683">
    <property type="entry name" value="Gfo/Idh/MocA-like_OxRdtase_N"/>
</dbReference>
<protein>
    <recommendedName>
        <fullName evidence="3">D-xylose 1-dehydrogenase (NADP(+), D-xylono-1,5-lactone-forming)</fullName>
        <ecNumber evidence="3">1.1.1.179</ecNumber>
    </recommendedName>
    <alternativeName>
        <fullName evidence="4">D-xylose-NADP dehydrogenase</fullName>
    </alternativeName>
</protein>
<accession>A0A3N4LNJ5</accession>
<dbReference type="PANTHER" id="PTHR22604">
    <property type="entry name" value="OXIDOREDUCTASES"/>
    <property type="match status" value="1"/>
</dbReference>
<dbReference type="InterPro" id="IPR050984">
    <property type="entry name" value="Gfo/Idh/MocA_domain"/>
</dbReference>
<evidence type="ECO:0000256" key="2">
    <source>
        <dbReference type="ARBA" id="ARBA00023002"/>
    </source>
</evidence>
<comment type="catalytic activity">
    <reaction evidence="5">
        <text>D-xylose + NADP(+) = D-xylono-1,5-lactone + NADPH + H(+)</text>
        <dbReference type="Rhea" id="RHEA:22000"/>
        <dbReference type="ChEBI" id="CHEBI:15378"/>
        <dbReference type="ChEBI" id="CHEBI:15867"/>
        <dbReference type="ChEBI" id="CHEBI:53455"/>
        <dbReference type="ChEBI" id="CHEBI:57783"/>
        <dbReference type="ChEBI" id="CHEBI:58349"/>
        <dbReference type="EC" id="1.1.1.179"/>
    </reaction>
</comment>
<dbReference type="OrthoDB" id="6417021at2759"/>
<dbReference type="Gene3D" id="3.40.50.720">
    <property type="entry name" value="NAD(P)-binding Rossmann-like Domain"/>
    <property type="match status" value="1"/>
</dbReference>
<dbReference type="STRING" id="1051890.A0A3N4LNJ5"/>
<dbReference type="Pfam" id="PF01408">
    <property type="entry name" value="GFO_IDH_MocA"/>
    <property type="match status" value="1"/>
</dbReference>
<dbReference type="PANTHER" id="PTHR22604:SF105">
    <property type="entry name" value="TRANS-1,2-DIHYDROBENZENE-1,2-DIOL DEHYDROGENASE"/>
    <property type="match status" value="1"/>
</dbReference>
<dbReference type="InParanoid" id="A0A3N4LNJ5"/>
<dbReference type="AlphaFoldDB" id="A0A3N4LNJ5"/>